<dbReference type="PANTHER" id="PTHR33602:SF1">
    <property type="entry name" value="REGULATORY PROTEIN RECX FAMILY PROTEIN"/>
    <property type="match status" value="1"/>
</dbReference>
<accession>A0A4Q9GTK9</accession>
<evidence type="ECO:0000313" key="9">
    <source>
        <dbReference type="EMBL" id="TBN56467.1"/>
    </source>
</evidence>
<dbReference type="InterPro" id="IPR053925">
    <property type="entry name" value="RecX_HTH_3rd"/>
</dbReference>
<evidence type="ECO:0000256" key="1">
    <source>
        <dbReference type="ARBA" id="ARBA00004496"/>
    </source>
</evidence>
<feature type="compositionally biased region" description="Low complexity" evidence="6">
    <location>
        <begin position="25"/>
        <end position="35"/>
    </location>
</feature>
<evidence type="ECO:0000256" key="5">
    <source>
        <dbReference type="HAMAP-Rule" id="MF_01114"/>
    </source>
</evidence>
<feature type="domain" description="RecX third three-helical" evidence="8">
    <location>
        <begin position="230"/>
        <end position="276"/>
    </location>
</feature>
<dbReference type="HAMAP" id="MF_01114">
    <property type="entry name" value="RecX"/>
    <property type="match status" value="1"/>
</dbReference>
<evidence type="ECO:0000256" key="3">
    <source>
        <dbReference type="ARBA" id="ARBA00018111"/>
    </source>
</evidence>
<dbReference type="Proteomes" id="UP000294194">
    <property type="component" value="Unassembled WGS sequence"/>
</dbReference>
<evidence type="ECO:0000313" key="10">
    <source>
        <dbReference type="Proteomes" id="UP000294194"/>
    </source>
</evidence>
<name>A0A4Q9GTK9_9MICO</name>
<comment type="caution">
    <text evidence="9">The sequence shown here is derived from an EMBL/GenBank/DDBJ whole genome shotgun (WGS) entry which is preliminary data.</text>
</comment>
<dbReference type="Pfam" id="PF02631">
    <property type="entry name" value="RecX_HTH2"/>
    <property type="match status" value="1"/>
</dbReference>
<comment type="subcellular location">
    <subcellularLocation>
        <location evidence="1 5">Cytoplasm</location>
    </subcellularLocation>
</comment>
<evidence type="ECO:0000256" key="4">
    <source>
        <dbReference type="ARBA" id="ARBA00022490"/>
    </source>
</evidence>
<evidence type="ECO:0000259" key="8">
    <source>
        <dbReference type="Pfam" id="PF21981"/>
    </source>
</evidence>
<dbReference type="AlphaFoldDB" id="A0A4Q9GTK9"/>
<feature type="region of interest" description="Disordered" evidence="6">
    <location>
        <begin position="1"/>
        <end position="135"/>
    </location>
</feature>
<dbReference type="PANTHER" id="PTHR33602">
    <property type="entry name" value="REGULATORY PROTEIN RECX FAMILY PROTEIN"/>
    <property type="match status" value="1"/>
</dbReference>
<feature type="compositionally biased region" description="Basic and acidic residues" evidence="6">
    <location>
        <begin position="57"/>
        <end position="73"/>
    </location>
</feature>
<protein>
    <recommendedName>
        <fullName evidence="3 5">Regulatory protein RecX</fullName>
    </recommendedName>
</protein>
<comment type="similarity">
    <text evidence="2 5">Belongs to the RecX family.</text>
</comment>
<dbReference type="InterPro" id="IPR053924">
    <property type="entry name" value="RecX_HTH_2nd"/>
</dbReference>
<gene>
    <name evidence="5" type="primary">recX</name>
    <name evidence="9" type="ORF">EYE40_03110</name>
</gene>
<keyword evidence="10" id="KW-1185">Reference proteome</keyword>
<sequence length="292" mass="31868">MTSDGLAKVSYLFGPPPGAEEEQAEASPAEASSSGNDGWFEETAEEPEPLPPVATSARERAWIRTEATPERTAPRSSGPVFTEEPVPAAPARTDLSKLPNFIQNPAAPTRVARDVPEDDFAEPEQPTKAELKTERRASNVSLNALARKGMSMKEMQKLLERREMEPEVIESEIARLEGVGLLDDAALAENLVRTLQDRKGLGKSAIMAELRRRQVGDEAITASLEDFDVDDELERAIEVATKRAGQLRSYDDETAKRRLSAYLQRRGYGGSVLSAAMKAAFEPGSGRGPRFS</sequence>
<keyword evidence="4 5" id="KW-0963">Cytoplasm</keyword>
<dbReference type="GO" id="GO:0005737">
    <property type="term" value="C:cytoplasm"/>
    <property type="evidence" value="ECO:0007669"/>
    <property type="project" value="UniProtKB-SubCell"/>
</dbReference>
<dbReference type="GO" id="GO:0006282">
    <property type="term" value="P:regulation of DNA repair"/>
    <property type="evidence" value="ECO:0007669"/>
    <property type="project" value="UniProtKB-UniRule"/>
</dbReference>
<proteinExistence type="inferred from homology"/>
<evidence type="ECO:0000256" key="2">
    <source>
        <dbReference type="ARBA" id="ARBA00009695"/>
    </source>
</evidence>
<feature type="compositionally biased region" description="Basic and acidic residues" evidence="6">
    <location>
        <begin position="125"/>
        <end position="135"/>
    </location>
</feature>
<dbReference type="EMBL" id="SISG01000001">
    <property type="protein sequence ID" value="TBN56467.1"/>
    <property type="molecule type" value="Genomic_DNA"/>
</dbReference>
<feature type="domain" description="RecX second three-helical" evidence="7">
    <location>
        <begin position="183"/>
        <end position="224"/>
    </location>
</feature>
<organism evidence="9 10">
    <name type="scientific">Glaciihabitans arcticus</name>
    <dbReference type="NCBI Taxonomy" id="2668039"/>
    <lineage>
        <taxon>Bacteria</taxon>
        <taxon>Bacillati</taxon>
        <taxon>Actinomycetota</taxon>
        <taxon>Actinomycetes</taxon>
        <taxon>Micrococcales</taxon>
        <taxon>Microbacteriaceae</taxon>
        <taxon>Glaciihabitans</taxon>
    </lineage>
</organism>
<dbReference type="InterPro" id="IPR036388">
    <property type="entry name" value="WH-like_DNA-bd_sf"/>
</dbReference>
<evidence type="ECO:0000256" key="6">
    <source>
        <dbReference type="SAM" id="MobiDB-lite"/>
    </source>
</evidence>
<dbReference type="RefSeq" id="WP_130980577.1">
    <property type="nucleotide sequence ID" value="NZ_SISG01000001.1"/>
</dbReference>
<feature type="compositionally biased region" description="Acidic residues" evidence="6">
    <location>
        <begin position="39"/>
        <end position="48"/>
    </location>
</feature>
<dbReference type="Pfam" id="PF21981">
    <property type="entry name" value="RecX_HTH3"/>
    <property type="match status" value="1"/>
</dbReference>
<comment type="function">
    <text evidence="5">Modulates RecA activity.</text>
</comment>
<dbReference type="Gene3D" id="1.10.10.10">
    <property type="entry name" value="Winged helix-like DNA-binding domain superfamily/Winged helix DNA-binding domain"/>
    <property type="match status" value="2"/>
</dbReference>
<dbReference type="InterPro" id="IPR003783">
    <property type="entry name" value="Regulatory_RecX"/>
</dbReference>
<evidence type="ECO:0000259" key="7">
    <source>
        <dbReference type="Pfam" id="PF02631"/>
    </source>
</evidence>
<reference evidence="10" key="1">
    <citation type="submission" date="2019-02" db="EMBL/GenBank/DDBJ databases">
        <title>Glaciihabitans arcticus sp. nov., a psychrotolerant bacterium isolated from polar soil.</title>
        <authorList>
            <person name="Dahal R.H."/>
        </authorList>
    </citation>
    <scope>NUCLEOTIDE SEQUENCE [LARGE SCALE GENOMIC DNA]</scope>
    <source>
        <strain evidence="10">RP-3-7</strain>
    </source>
</reference>